<evidence type="ECO:0008006" key="5">
    <source>
        <dbReference type="Google" id="ProtNLM"/>
    </source>
</evidence>
<accession>A0A0D2C854</accession>
<feature type="compositionally biased region" description="Polar residues" evidence="1">
    <location>
        <begin position="26"/>
        <end position="35"/>
    </location>
</feature>
<keyword evidence="2" id="KW-0472">Membrane</keyword>
<feature type="compositionally biased region" description="Low complexity" evidence="1">
    <location>
        <begin position="299"/>
        <end position="308"/>
    </location>
</feature>
<feature type="compositionally biased region" description="Polar residues" evidence="1">
    <location>
        <begin position="92"/>
        <end position="102"/>
    </location>
</feature>
<feature type="compositionally biased region" description="Polar residues" evidence="1">
    <location>
        <begin position="47"/>
        <end position="57"/>
    </location>
</feature>
<feature type="compositionally biased region" description="Low complexity" evidence="1">
    <location>
        <begin position="148"/>
        <end position="160"/>
    </location>
</feature>
<sequence length="976" mass="106376">MSSSPSSVKQRSPKRTSPGRTPLAERTQSQANELSFRSGRDARAEQENISIYNTTPFPTKPAHVLLPSSIKKKKDTPGSSTSFFGFPWEVNSGRSNDGQRTPQGAARQGVKLKRSVKALRELYESQAEDSSCPSTATSPPLRPSTANSTRLRSVSSSESLSGAFAWDSLRKISSDDLALLPTLPAGRRPVKRLSSGSSFISIAERVAATSSPNYRVLGVTSSPRPPAFQDLSGAVLEPFSEDPSSSIAQDSSSSPNIVRLATTSSTEHLPLPDISSSPLVVKLGTSSPGGPRHGGLEYSRFSRSSSTSSRKRKRSETVGSTQSFAERAGARNPLASSPPLDPYIPTSAAASIISPDNRGFLSSAPQSIRQVEDSQDESSPIVRRIASSDLPSSDNSSLSGTHASLQAALSSSPPRIQYPIVRAPPRSQHVGLVVPKRASRSMSTDGGRPIFASRLSAVPSEASRGIKTRSASVASSELELDVDDYLHSDELAPASAYIINDVGNQSQIRIVLDQENESHEASDEVSALPSSDEVYRSPSHPSRSGSFIYSPTSSQQSRLNSMKSFTQLRHQHSFLSRPTSSGSTSTAANGLPIPTWAKRYYSGFYHDSFQYLYASNSQANLHNLALSPSRVSRPDDPNAQVSDNGSPQRPRSFHQVLTERVEALLKTRSRPRVEARKSHIIPGVGPLVSNPVREQPATAALHQRSQTYSLSRQQTPTAQNHNRSLSAPLSPADPRAHWAGVVEIHQQPLLHGRSSYTIHHTHYRRYSNGGYSVSPSESQSVIYHPSPVHQRTSRRWSGSPHLHHDNRLNTGSSASRGFGFPFNSHSRWTAPSIITTRSGGFMPRANLRSTQVACFALGFVVPLTWFVAAFLPLPRRPSSYADLEKAAYANAISHAARGSERTSRQQYMPPEEALSEWEQMDVLARLRTERQLAGAAELKFQNARWWRNLNRWMCAVGVVVCVLIIVLAVLGTRRKW</sequence>
<feature type="region of interest" description="Disordered" evidence="1">
    <location>
        <begin position="627"/>
        <end position="653"/>
    </location>
</feature>
<feature type="transmembrane region" description="Helical" evidence="2">
    <location>
        <begin position="852"/>
        <end position="873"/>
    </location>
</feature>
<feature type="compositionally biased region" description="Polar residues" evidence="1">
    <location>
        <begin position="128"/>
        <end position="138"/>
    </location>
</feature>
<evidence type="ECO:0000313" key="4">
    <source>
        <dbReference type="Proteomes" id="UP000053342"/>
    </source>
</evidence>
<feature type="region of interest" description="Disordered" evidence="1">
    <location>
        <begin position="124"/>
        <end position="160"/>
    </location>
</feature>
<dbReference type="RefSeq" id="XP_016266168.1">
    <property type="nucleotide sequence ID" value="XM_016402271.1"/>
</dbReference>
<feature type="transmembrane region" description="Helical" evidence="2">
    <location>
        <begin position="949"/>
        <end position="970"/>
    </location>
</feature>
<dbReference type="OrthoDB" id="4153178at2759"/>
<feature type="compositionally biased region" description="Low complexity" evidence="1">
    <location>
        <begin position="1"/>
        <end position="10"/>
    </location>
</feature>
<name>A0A0D2C854_9EURO</name>
<feature type="compositionally biased region" description="Polar residues" evidence="1">
    <location>
        <begin position="274"/>
        <end position="288"/>
    </location>
</feature>
<dbReference type="VEuPathDB" id="FungiDB:PV06_01652"/>
<reference evidence="3 4" key="1">
    <citation type="submission" date="2015-01" db="EMBL/GenBank/DDBJ databases">
        <title>The Genome Sequence of Exophiala oligosperma CBS72588.</title>
        <authorList>
            <consortium name="The Broad Institute Genomics Platform"/>
            <person name="Cuomo C."/>
            <person name="de Hoog S."/>
            <person name="Gorbushina A."/>
            <person name="Stielow B."/>
            <person name="Teixiera M."/>
            <person name="Abouelleil A."/>
            <person name="Chapman S.B."/>
            <person name="Priest M."/>
            <person name="Young S.K."/>
            <person name="Wortman J."/>
            <person name="Nusbaum C."/>
            <person name="Birren B."/>
        </authorList>
    </citation>
    <scope>NUCLEOTIDE SEQUENCE [LARGE SCALE GENOMIC DNA]</scope>
    <source>
        <strain evidence="3 4">CBS 72588</strain>
    </source>
</reference>
<dbReference type="AlphaFoldDB" id="A0A0D2C854"/>
<feature type="region of interest" description="Disordered" evidence="1">
    <location>
        <begin position="387"/>
        <end position="409"/>
    </location>
</feature>
<keyword evidence="2" id="KW-1133">Transmembrane helix</keyword>
<dbReference type="EMBL" id="KN847333">
    <property type="protein sequence ID" value="KIW45952.1"/>
    <property type="molecule type" value="Genomic_DNA"/>
</dbReference>
<evidence type="ECO:0000313" key="3">
    <source>
        <dbReference type="EMBL" id="KIW45952.1"/>
    </source>
</evidence>
<feature type="region of interest" description="Disordered" evidence="1">
    <location>
        <begin position="1"/>
        <end position="112"/>
    </location>
</feature>
<feature type="region of interest" description="Disordered" evidence="1">
    <location>
        <begin position="515"/>
        <end position="554"/>
    </location>
</feature>
<dbReference type="HOGENOM" id="CLU_289495_0_0_1"/>
<evidence type="ECO:0000256" key="1">
    <source>
        <dbReference type="SAM" id="MobiDB-lite"/>
    </source>
</evidence>
<proteinExistence type="predicted"/>
<evidence type="ECO:0000256" key="2">
    <source>
        <dbReference type="SAM" id="Phobius"/>
    </source>
</evidence>
<protein>
    <recommendedName>
        <fullName evidence="5">Serine-rich protein</fullName>
    </recommendedName>
</protein>
<feature type="region of interest" description="Disordered" evidence="1">
    <location>
        <begin position="696"/>
        <end position="731"/>
    </location>
</feature>
<keyword evidence="2" id="KW-0812">Transmembrane</keyword>
<feature type="compositionally biased region" description="Polar residues" evidence="1">
    <location>
        <begin position="703"/>
        <end position="727"/>
    </location>
</feature>
<feature type="compositionally biased region" description="Polar residues" evidence="1">
    <location>
        <begin position="639"/>
        <end position="649"/>
    </location>
</feature>
<gene>
    <name evidence="3" type="ORF">PV06_01652</name>
</gene>
<feature type="compositionally biased region" description="Low complexity" evidence="1">
    <location>
        <begin position="241"/>
        <end position="254"/>
    </location>
</feature>
<dbReference type="GeneID" id="27353726"/>
<feature type="compositionally biased region" description="Polar residues" evidence="1">
    <location>
        <begin position="539"/>
        <end position="554"/>
    </location>
</feature>
<keyword evidence="4" id="KW-1185">Reference proteome</keyword>
<organism evidence="3 4">
    <name type="scientific">Exophiala oligosperma</name>
    <dbReference type="NCBI Taxonomy" id="215243"/>
    <lineage>
        <taxon>Eukaryota</taxon>
        <taxon>Fungi</taxon>
        <taxon>Dikarya</taxon>
        <taxon>Ascomycota</taxon>
        <taxon>Pezizomycotina</taxon>
        <taxon>Eurotiomycetes</taxon>
        <taxon>Chaetothyriomycetidae</taxon>
        <taxon>Chaetothyriales</taxon>
        <taxon>Herpotrichiellaceae</taxon>
        <taxon>Exophiala</taxon>
    </lineage>
</organism>
<dbReference type="Proteomes" id="UP000053342">
    <property type="component" value="Unassembled WGS sequence"/>
</dbReference>
<feature type="region of interest" description="Disordered" evidence="1">
    <location>
        <begin position="221"/>
        <end position="342"/>
    </location>
</feature>